<evidence type="ECO:0000256" key="1">
    <source>
        <dbReference type="SAM" id="SignalP"/>
    </source>
</evidence>
<dbReference type="Pfam" id="PF13620">
    <property type="entry name" value="CarboxypepD_reg"/>
    <property type="match status" value="1"/>
</dbReference>
<dbReference type="Gene3D" id="2.60.40.1120">
    <property type="entry name" value="Carboxypeptidase-like, regulatory domain"/>
    <property type="match status" value="1"/>
</dbReference>
<reference evidence="2 3" key="1">
    <citation type="submission" date="2015-07" db="EMBL/GenBank/DDBJ databases">
        <authorList>
            <person name="Kim K.M."/>
        </authorList>
    </citation>
    <scope>NUCLEOTIDE SEQUENCE [LARGE SCALE GENOMIC DNA]</scope>
    <source>
        <strain evidence="2 3">KCTC 12363</strain>
    </source>
</reference>
<protein>
    <submittedName>
        <fullName evidence="2">TonB-dependent receptor</fullName>
    </submittedName>
</protein>
<dbReference type="EMBL" id="CP012040">
    <property type="protein sequence ID" value="AKP53108.1"/>
    <property type="molecule type" value="Genomic_DNA"/>
</dbReference>
<dbReference type="STRING" id="320787.CA2015_3733"/>
<feature type="signal peptide" evidence="1">
    <location>
        <begin position="1"/>
        <end position="22"/>
    </location>
</feature>
<name>A0A0H4PJJ9_9BACT</name>
<keyword evidence="3" id="KW-1185">Reference proteome</keyword>
<keyword evidence="1" id="KW-0732">Signal</keyword>
<evidence type="ECO:0000313" key="3">
    <source>
        <dbReference type="Proteomes" id="UP000036520"/>
    </source>
</evidence>
<accession>A0A0H4PJJ9</accession>
<keyword evidence="2" id="KW-0675">Receptor</keyword>
<dbReference type="Proteomes" id="UP000036520">
    <property type="component" value="Chromosome"/>
</dbReference>
<organism evidence="2 3">
    <name type="scientific">Cyclobacterium amurskyense</name>
    <dbReference type="NCBI Taxonomy" id="320787"/>
    <lineage>
        <taxon>Bacteria</taxon>
        <taxon>Pseudomonadati</taxon>
        <taxon>Bacteroidota</taxon>
        <taxon>Cytophagia</taxon>
        <taxon>Cytophagales</taxon>
        <taxon>Cyclobacteriaceae</taxon>
        <taxon>Cyclobacterium</taxon>
    </lineage>
</organism>
<proteinExistence type="predicted"/>
<dbReference type="AlphaFoldDB" id="A0A0H4PJJ9"/>
<dbReference type="PATRIC" id="fig|320787.5.peg.4090"/>
<gene>
    <name evidence="2" type="ORF">CA2015_3733</name>
</gene>
<dbReference type="KEGG" id="camu:CA2015_3733"/>
<dbReference type="SUPFAM" id="SSF56935">
    <property type="entry name" value="Porins"/>
    <property type="match status" value="1"/>
</dbReference>
<dbReference type="RefSeq" id="WP_048643248.1">
    <property type="nucleotide sequence ID" value="NZ_CAXBGM010000047.1"/>
</dbReference>
<dbReference type="OrthoDB" id="9804995at2"/>
<dbReference type="Gene3D" id="2.170.130.10">
    <property type="entry name" value="TonB-dependent receptor, plug domain"/>
    <property type="match status" value="1"/>
</dbReference>
<feature type="chain" id="PRO_5005208759" evidence="1">
    <location>
        <begin position="23"/>
        <end position="784"/>
    </location>
</feature>
<sequence>MKTGVFGLFIFATFLIVNAVYAQSPNQTIRGRVVDTDSKSAIPFANITIDDSNPLIGVTSDIDGNFKIENVAVGRITLAVSSLGYERVTVPNILLISGKETVLNIEMKESFQQLDQVEIRAYKRGESTNEMAISSTKQLSIEESKRHAGAISDPARLVSSFAGIINEGSGNNDIIVRGNNPRFIQWRLEDIEIPNPNHFAIEGLTGGPINALNSQMLANSEFYSGAFASQYGNALSGIFDMKLRKGNDEKQEYSFSLGVLGLDFTAEGPISKKNKSSYLINYRYSTLSLLDDIGLVDFGGVPRYQDLSFKFYFPTEKAGIFTLFGLGGASKIGFVTTDEEDEEIILEDGSQHSQLAVTGLKHFIPLGSNTYLKSIVSYGFNGSKLIEKRPYEEEILKEFYNAGLNNQTSRVLSTLHHKINSKHNFQVGLMYAHSNFDFENTYFSIPENQYLKGQENKGAADFSEGYFSWKWRISELLTAVNGVHVSKSSLNDKVYLEPRLALKYQLDETQNINAAFGLHSKMASLPNHYALVYQPNGNYAMPNKHLELMQASHYVLGYENLLNSNLFLKVEAYYQHLYNIPVEDKVGSLYSLINQDDYFVDKAMVNEGEGKNTGLEVTLERYFSNQYYFLLTTSLYDSKYKAKDGDWKNSRYNGNYVGNFLFGKEFTVGRKNANDKTIGINSRVTLLGGRRYTSIDLEESIKQEKQVENEGQYLGNKANDVFYLNIAVSYRVNKQKLSHELKLDIQNLTNNNTTIDYFYNNVKKEIDEIPQLSMFPVMSYTVHF</sequence>
<evidence type="ECO:0000313" key="2">
    <source>
        <dbReference type="EMBL" id="AKP53108.1"/>
    </source>
</evidence>
<dbReference type="SUPFAM" id="SSF49464">
    <property type="entry name" value="Carboxypeptidase regulatory domain-like"/>
    <property type="match status" value="1"/>
</dbReference>
<dbReference type="InterPro" id="IPR008969">
    <property type="entry name" value="CarboxyPept-like_regulatory"/>
</dbReference>
<dbReference type="InterPro" id="IPR037066">
    <property type="entry name" value="Plug_dom_sf"/>
</dbReference>